<evidence type="ECO:0000256" key="1">
    <source>
        <dbReference type="ARBA" id="ARBA00000083"/>
    </source>
</evidence>
<dbReference type="EMBL" id="CP134845">
    <property type="protein sequence ID" value="WNL13928.1"/>
    <property type="molecule type" value="Genomic_DNA"/>
</dbReference>
<dbReference type="InterPro" id="IPR036291">
    <property type="entry name" value="NAD(P)-bd_dom_sf"/>
</dbReference>
<evidence type="ECO:0000256" key="7">
    <source>
        <dbReference type="ARBA" id="ARBA00023027"/>
    </source>
</evidence>
<dbReference type="InterPro" id="IPR001509">
    <property type="entry name" value="Epimerase_deHydtase"/>
</dbReference>
<dbReference type="CDD" id="cd05247">
    <property type="entry name" value="UDP_G4E_1_SDR_e"/>
    <property type="match status" value="1"/>
</dbReference>
<dbReference type="EMBL" id="CP134849">
    <property type="protein sequence ID" value="WNL18066.1"/>
    <property type="molecule type" value="Genomic_DNA"/>
</dbReference>
<dbReference type="InterPro" id="IPR005886">
    <property type="entry name" value="UDP_G4E"/>
</dbReference>
<dbReference type="NCBIfam" id="TIGR01179">
    <property type="entry name" value="galE"/>
    <property type="match status" value="1"/>
</dbReference>
<proteinExistence type="inferred from homology"/>
<comment type="pathway">
    <text evidence="3 10">Carbohydrate metabolism; galactose metabolism.</text>
</comment>
<protein>
    <recommendedName>
        <fullName evidence="6 10">UDP-glucose 4-epimerase</fullName>
        <ecNumber evidence="5 10">5.1.3.2</ecNumber>
    </recommendedName>
</protein>
<dbReference type="GO" id="GO:0033499">
    <property type="term" value="P:galactose catabolic process via UDP-galactose, Leloir pathway"/>
    <property type="evidence" value="ECO:0007669"/>
    <property type="project" value="TreeGrafter"/>
</dbReference>
<dbReference type="GO" id="GO:0003978">
    <property type="term" value="F:UDP-glucose 4-epimerase activity"/>
    <property type="evidence" value="ECO:0007669"/>
    <property type="project" value="UniProtKB-UniRule"/>
</dbReference>
<dbReference type="EC" id="5.1.3.2" evidence="5 10"/>
<evidence type="ECO:0000256" key="4">
    <source>
        <dbReference type="ARBA" id="ARBA00007637"/>
    </source>
</evidence>
<dbReference type="Gene3D" id="3.40.50.720">
    <property type="entry name" value="NAD(P)-binding Rossmann-like Domain"/>
    <property type="match status" value="1"/>
</dbReference>
<evidence type="ECO:0000313" key="15">
    <source>
        <dbReference type="EMBL" id="WNL22334.1"/>
    </source>
</evidence>
<evidence type="ECO:0000259" key="11">
    <source>
        <dbReference type="Pfam" id="PF01370"/>
    </source>
</evidence>
<sequence length="341" mass="39216">MKILITGGAGYIGSHTAKQLLENTNHQITILDNLSTGNIETIDVLRGIRKFNFINLDLKKFDKVKEVLEQNRFDVIIHFAAYSIVSESMQDPFKYYFNNTINTTNLIKCAVETGVHKFIFSSTAAVYGDVQQNRKIKEDFPTNPINPYGMSKLMSEKILQDTNKISSKDQTDFKYVIFRYFNVAGADMFYKENILLPRIGEKHEPETHLIPLVVKTALGKREVLNIYGDNFETYDGTCIRDYIHVEDLANAHIEAISYLEKNDSDIFNLGYAKGYSVKEIVNSIKNVTNCEFKTQIVEKREGDPAFLVADNSKILYKMNWKPKFDNLEFICKSAFEWEKNL</sequence>
<accession>A0AA96CXZ0</accession>
<dbReference type="PANTHER" id="PTHR43725">
    <property type="entry name" value="UDP-GLUCOSE 4-EPIMERASE"/>
    <property type="match status" value="1"/>
</dbReference>
<comment type="catalytic activity">
    <reaction evidence="1 10">
        <text>UDP-alpha-D-glucose = UDP-alpha-D-galactose</text>
        <dbReference type="Rhea" id="RHEA:22168"/>
        <dbReference type="ChEBI" id="CHEBI:58885"/>
        <dbReference type="ChEBI" id="CHEBI:66914"/>
        <dbReference type="EC" id="5.1.3.2"/>
    </reaction>
</comment>
<dbReference type="EMBL" id="CP134852">
    <property type="protein sequence ID" value="WNL25478.1"/>
    <property type="molecule type" value="Genomic_DNA"/>
</dbReference>
<evidence type="ECO:0000256" key="8">
    <source>
        <dbReference type="ARBA" id="ARBA00023235"/>
    </source>
</evidence>
<dbReference type="PANTHER" id="PTHR43725:SF53">
    <property type="entry name" value="UDP-ARABINOSE 4-EPIMERASE 1"/>
    <property type="match status" value="1"/>
</dbReference>
<evidence type="ECO:0000256" key="2">
    <source>
        <dbReference type="ARBA" id="ARBA00001911"/>
    </source>
</evidence>
<gene>
    <name evidence="14" type="primary">galE</name>
    <name evidence="13" type="ORF">RJG51_07765</name>
    <name evidence="12" type="ORF">RJG52_00740</name>
    <name evidence="14" type="ORF">RJG53_05515</name>
    <name evidence="16" type="ORF">RJG55_00745</name>
    <name evidence="15" type="ORF">RJG56_05365</name>
    <name evidence="17" type="ORF">RJG57_10575</name>
</gene>
<evidence type="ECO:0000313" key="16">
    <source>
        <dbReference type="EMBL" id="WNL23630.1"/>
    </source>
</evidence>
<evidence type="ECO:0000256" key="6">
    <source>
        <dbReference type="ARBA" id="ARBA00018569"/>
    </source>
</evidence>
<keyword evidence="7 10" id="KW-0520">NAD</keyword>
<reference evidence="14" key="1">
    <citation type="submission" date="2023-09" db="EMBL/GenBank/DDBJ databases">
        <title>Arcobacter tbilisiensis sp. nov. isolated from chicken meat in Tbilisi, Georgia.</title>
        <authorList>
            <person name="Matthias R."/>
            <person name="Zautner A.E."/>
        </authorList>
    </citation>
    <scope>NUCLEOTIDE SEQUENCE</scope>
    <source>
        <strain evidence="17">LEO 70</strain>
        <strain evidence="16">LEO 74</strain>
        <strain evidence="15">LEO 79</strain>
        <strain evidence="14">LEO 99</strain>
    </source>
</reference>
<evidence type="ECO:0000313" key="13">
    <source>
        <dbReference type="EMBL" id="WNL13928.1"/>
    </source>
</evidence>
<keyword evidence="9 10" id="KW-0119">Carbohydrate metabolism</keyword>
<keyword evidence="8 10" id="KW-0413">Isomerase</keyword>
<dbReference type="EMBL" id="CP134844">
    <property type="protein sequence ID" value="WNL12610.1"/>
    <property type="molecule type" value="Genomic_DNA"/>
</dbReference>
<evidence type="ECO:0000256" key="9">
    <source>
        <dbReference type="ARBA" id="ARBA00023277"/>
    </source>
</evidence>
<dbReference type="SUPFAM" id="SSF51735">
    <property type="entry name" value="NAD(P)-binding Rossmann-fold domains"/>
    <property type="match status" value="1"/>
</dbReference>
<evidence type="ECO:0000313" key="12">
    <source>
        <dbReference type="EMBL" id="WNL12610.1"/>
    </source>
</evidence>
<dbReference type="EMBL" id="CP134850">
    <property type="protein sequence ID" value="WNL22334.1"/>
    <property type="molecule type" value="Genomic_DNA"/>
</dbReference>
<dbReference type="AlphaFoldDB" id="A0AA96CXZ0"/>
<dbReference type="EMBL" id="CP134851">
    <property type="protein sequence ID" value="WNL23630.1"/>
    <property type="molecule type" value="Genomic_DNA"/>
</dbReference>
<evidence type="ECO:0000256" key="10">
    <source>
        <dbReference type="RuleBase" id="RU366046"/>
    </source>
</evidence>
<reference evidence="12" key="2">
    <citation type="submission" date="2023-09" db="EMBL/GenBank/DDBJ databases">
        <title>Characterization of Arcobacter Isolates from Retail Chicken Sold in Supermarkets in Tbilisi, Georgia.</title>
        <authorList>
            <person name="Matthias R."/>
            <person name="Zautner A.E."/>
        </authorList>
    </citation>
    <scope>NUCLEOTIDE SEQUENCE</scope>
    <source>
        <strain evidence="13">LEO 108</strain>
        <strain evidence="12">LEO 109</strain>
    </source>
</reference>
<name>A0AA96CXZ0_9BACT</name>
<evidence type="ECO:0000313" key="14">
    <source>
        <dbReference type="EMBL" id="WNL18066.1"/>
    </source>
</evidence>
<comment type="cofactor">
    <cofactor evidence="2 10">
        <name>NAD(+)</name>
        <dbReference type="ChEBI" id="CHEBI:57540"/>
    </cofactor>
</comment>
<comment type="subunit">
    <text evidence="10">Homodimer.</text>
</comment>
<feature type="domain" description="NAD-dependent epimerase/dehydratase" evidence="11">
    <location>
        <begin position="3"/>
        <end position="270"/>
    </location>
</feature>
<dbReference type="Gene3D" id="3.90.25.10">
    <property type="entry name" value="UDP-galactose 4-epimerase, domain 1"/>
    <property type="match status" value="1"/>
</dbReference>
<evidence type="ECO:0000313" key="17">
    <source>
        <dbReference type="EMBL" id="WNL25478.1"/>
    </source>
</evidence>
<dbReference type="Pfam" id="PF01370">
    <property type="entry name" value="Epimerase"/>
    <property type="match status" value="1"/>
</dbReference>
<evidence type="ECO:0000256" key="3">
    <source>
        <dbReference type="ARBA" id="ARBA00004947"/>
    </source>
</evidence>
<evidence type="ECO:0000256" key="5">
    <source>
        <dbReference type="ARBA" id="ARBA00013189"/>
    </source>
</evidence>
<organism evidence="14">
    <name type="scientific">Arcobacter sp. AZ-2023</name>
    <dbReference type="NCBI Taxonomy" id="3074453"/>
    <lineage>
        <taxon>Bacteria</taxon>
        <taxon>Pseudomonadati</taxon>
        <taxon>Campylobacterota</taxon>
        <taxon>Epsilonproteobacteria</taxon>
        <taxon>Campylobacterales</taxon>
        <taxon>Arcobacteraceae</taxon>
        <taxon>Arcobacter</taxon>
    </lineage>
</organism>
<comment type="similarity">
    <text evidence="4 10">Belongs to the NAD(P)-dependent epimerase/dehydratase family.</text>
</comment>